<protein>
    <submittedName>
        <fullName evidence="4">TetR/AcrR family transcriptional regulator</fullName>
    </submittedName>
</protein>
<accession>A0A7G9RXA2</accession>
<dbReference type="PRINTS" id="PR00455">
    <property type="entry name" value="HTHTETR"/>
</dbReference>
<proteinExistence type="predicted"/>
<dbReference type="AlphaFoldDB" id="A0A7G9RXA2"/>
<dbReference type="PANTHER" id="PTHR43479">
    <property type="entry name" value="ACREF/ENVCD OPERON REPRESSOR-RELATED"/>
    <property type="match status" value="1"/>
</dbReference>
<keyword evidence="1 2" id="KW-0238">DNA-binding</keyword>
<feature type="DNA-binding region" description="H-T-H motif" evidence="2">
    <location>
        <begin position="31"/>
        <end position="50"/>
    </location>
</feature>
<keyword evidence="5" id="KW-1185">Reference proteome</keyword>
<dbReference type="InterPro" id="IPR001647">
    <property type="entry name" value="HTH_TetR"/>
</dbReference>
<reference evidence="4 5" key="1">
    <citation type="submission" date="2020-08" db="EMBL/GenBank/DDBJ databases">
        <title>Genome sequence of Erysipelothrix inopinata DSM 15511T.</title>
        <authorList>
            <person name="Hyun D.-W."/>
            <person name="Bae J.-W."/>
        </authorList>
    </citation>
    <scope>NUCLEOTIDE SEQUENCE [LARGE SCALE GENOMIC DNA]</scope>
    <source>
        <strain evidence="4 5">DSM 15511</strain>
    </source>
</reference>
<dbReference type="InterPro" id="IPR050624">
    <property type="entry name" value="HTH-type_Tx_Regulator"/>
</dbReference>
<dbReference type="RefSeq" id="WP_187533359.1">
    <property type="nucleotide sequence ID" value="NZ_CBCSHU010000018.1"/>
</dbReference>
<sequence>MAEHKLPEIRKQEIIETAFALFVEKGVEKTSVTQIAKSVGVAKGLLYYYFKSKDEILEAVVEDLCKDQIEILNESLSHQEYDVLDKVLILLNTFSDIHPYHGLQQAHLMQDDAYLIALFHKRYLSFSEKILDDLIEEGQSQGYFQILHPKLMFVVTLEGLYDLMKMRRLTRIEITDIMEQSLGLPVHSLYERSDSYLTNFY</sequence>
<dbReference type="PANTHER" id="PTHR43479:SF11">
    <property type="entry name" value="ACREF_ENVCD OPERON REPRESSOR-RELATED"/>
    <property type="match status" value="1"/>
</dbReference>
<evidence type="ECO:0000256" key="1">
    <source>
        <dbReference type="ARBA" id="ARBA00023125"/>
    </source>
</evidence>
<evidence type="ECO:0000313" key="5">
    <source>
        <dbReference type="Proteomes" id="UP000515928"/>
    </source>
</evidence>
<dbReference type="InterPro" id="IPR009057">
    <property type="entry name" value="Homeodomain-like_sf"/>
</dbReference>
<dbReference type="KEGG" id="eio:H9L01_07590"/>
<dbReference type="InterPro" id="IPR023772">
    <property type="entry name" value="DNA-bd_HTH_TetR-type_CS"/>
</dbReference>
<gene>
    <name evidence="4" type="ORF">H9L01_07590</name>
</gene>
<dbReference type="GO" id="GO:0003677">
    <property type="term" value="F:DNA binding"/>
    <property type="evidence" value="ECO:0007669"/>
    <property type="project" value="UniProtKB-UniRule"/>
</dbReference>
<evidence type="ECO:0000313" key="4">
    <source>
        <dbReference type="EMBL" id="QNN60227.1"/>
    </source>
</evidence>
<dbReference type="Pfam" id="PF00440">
    <property type="entry name" value="TetR_N"/>
    <property type="match status" value="1"/>
</dbReference>
<dbReference type="PROSITE" id="PS50977">
    <property type="entry name" value="HTH_TETR_2"/>
    <property type="match status" value="1"/>
</dbReference>
<dbReference type="Gene3D" id="1.10.357.10">
    <property type="entry name" value="Tetracycline Repressor, domain 2"/>
    <property type="match status" value="1"/>
</dbReference>
<dbReference type="PROSITE" id="PS01081">
    <property type="entry name" value="HTH_TETR_1"/>
    <property type="match status" value="1"/>
</dbReference>
<evidence type="ECO:0000256" key="2">
    <source>
        <dbReference type="PROSITE-ProRule" id="PRU00335"/>
    </source>
</evidence>
<dbReference type="Proteomes" id="UP000515928">
    <property type="component" value="Chromosome"/>
</dbReference>
<dbReference type="SUPFAM" id="SSF46689">
    <property type="entry name" value="Homeodomain-like"/>
    <property type="match status" value="1"/>
</dbReference>
<feature type="domain" description="HTH tetR-type" evidence="3">
    <location>
        <begin position="8"/>
        <end position="68"/>
    </location>
</feature>
<dbReference type="EMBL" id="CP060715">
    <property type="protein sequence ID" value="QNN60227.1"/>
    <property type="molecule type" value="Genomic_DNA"/>
</dbReference>
<name>A0A7G9RXA2_9FIRM</name>
<evidence type="ECO:0000259" key="3">
    <source>
        <dbReference type="PROSITE" id="PS50977"/>
    </source>
</evidence>
<organism evidence="4 5">
    <name type="scientific">Erysipelothrix inopinata</name>
    <dbReference type="NCBI Taxonomy" id="225084"/>
    <lineage>
        <taxon>Bacteria</taxon>
        <taxon>Bacillati</taxon>
        <taxon>Bacillota</taxon>
        <taxon>Erysipelotrichia</taxon>
        <taxon>Erysipelotrichales</taxon>
        <taxon>Erysipelotrichaceae</taxon>
        <taxon>Erysipelothrix</taxon>
    </lineage>
</organism>